<accession>A0A146L471</accession>
<name>A0A146L471_LYGHE</name>
<feature type="non-terminal residue" evidence="1">
    <location>
        <position position="166"/>
    </location>
</feature>
<protein>
    <submittedName>
        <fullName evidence="1">Uncharacterized protein</fullName>
    </submittedName>
</protein>
<reference evidence="1" key="1">
    <citation type="journal article" date="2016" name="Gigascience">
        <title>De novo construction of an expanded transcriptome assembly for the western tarnished plant bug, Lygus hesperus.</title>
        <authorList>
            <person name="Tassone E.E."/>
            <person name="Geib S.M."/>
            <person name="Hall B."/>
            <person name="Fabrick J.A."/>
            <person name="Brent C.S."/>
            <person name="Hull J.J."/>
        </authorList>
    </citation>
    <scope>NUCLEOTIDE SEQUENCE</scope>
</reference>
<evidence type="ECO:0000313" key="1">
    <source>
        <dbReference type="EMBL" id="JAQ02056.1"/>
    </source>
</evidence>
<sequence length="166" mass="16936">MMYMAPDFVYNGRHGPEMNPHHLQYSGNGGGTVSHNPNMMNAMAMHNPVMKPHPHAHMGMLGPHGNAGAVTGGMTGVGGGNVMHTGPMTMSGGGAGNLNNPAGTEASYNANMMVHPTATAGMHHNNSNAMMHGPGGASNGMGMMTGPGVHLNTSNNGIGNNNNNNN</sequence>
<gene>
    <name evidence="1" type="ORF">g.33570</name>
</gene>
<proteinExistence type="predicted"/>
<dbReference type="AlphaFoldDB" id="A0A146L471"/>
<organism evidence="1">
    <name type="scientific">Lygus hesperus</name>
    <name type="common">Western plant bug</name>
    <dbReference type="NCBI Taxonomy" id="30085"/>
    <lineage>
        <taxon>Eukaryota</taxon>
        <taxon>Metazoa</taxon>
        <taxon>Ecdysozoa</taxon>
        <taxon>Arthropoda</taxon>
        <taxon>Hexapoda</taxon>
        <taxon>Insecta</taxon>
        <taxon>Pterygota</taxon>
        <taxon>Neoptera</taxon>
        <taxon>Paraneoptera</taxon>
        <taxon>Hemiptera</taxon>
        <taxon>Heteroptera</taxon>
        <taxon>Panheteroptera</taxon>
        <taxon>Cimicomorpha</taxon>
        <taxon>Miridae</taxon>
        <taxon>Mirini</taxon>
        <taxon>Lygus</taxon>
    </lineage>
</organism>
<dbReference type="EMBL" id="GDHC01016573">
    <property type="protein sequence ID" value="JAQ02056.1"/>
    <property type="molecule type" value="Transcribed_RNA"/>
</dbReference>